<feature type="binding site" evidence="7">
    <location>
        <position position="13"/>
    </location>
    <ligand>
        <name>NADPH</name>
        <dbReference type="ChEBI" id="CHEBI:57783"/>
    </ligand>
</feature>
<evidence type="ECO:0000256" key="6">
    <source>
        <dbReference type="ARBA" id="ARBA00023264"/>
    </source>
</evidence>
<proteinExistence type="inferred from homology"/>
<comment type="catalytic activity">
    <reaction evidence="7 9">
        <text>sn-glycerol 3-phosphate + NADP(+) = dihydroxyacetone phosphate + NADPH + H(+)</text>
        <dbReference type="Rhea" id="RHEA:11096"/>
        <dbReference type="ChEBI" id="CHEBI:15378"/>
        <dbReference type="ChEBI" id="CHEBI:57597"/>
        <dbReference type="ChEBI" id="CHEBI:57642"/>
        <dbReference type="ChEBI" id="CHEBI:57783"/>
        <dbReference type="ChEBI" id="CHEBI:58349"/>
        <dbReference type="EC" id="1.1.1.94"/>
    </reaction>
</comment>
<feature type="binding site" evidence="7">
    <location>
        <position position="177"/>
    </location>
    <ligand>
        <name>sn-glycerol 3-phosphate</name>
        <dbReference type="ChEBI" id="CHEBI:57597"/>
    </ligand>
</feature>
<feature type="binding site" evidence="7">
    <location>
        <position position="32"/>
    </location>
    <ligand>
        <name>NADPH</name>
        <dbReference type="ChEBI" id="CHEBI:57783"/>
    </ligand>
</feature>
<evidence type="ECO:0000313" key="13">
    <source>
        <dbReference type="Proteomes" id="UP001168167"/>
    </source>
</evidence>
<dbReference type="PROSITE" id="PS00957">
    <property type="entry name" value="NAD_G3PDH"/>
    <property type="match status" value="1"/>
</dbReference>
<dbReference type="EC" id="1.1.1.94" evidence="7"/>
<evidence type="ECO:0000256" key="5">
    <source>
        <dbReference type="ARBA" id="ARBA00023209"/>
    </source>
</evidence>
<comment type="subcellular location">
    <subcellularLocation>
        <location evidence="7">Cytoplasm</location>
    </subcellularLocation>
</comment>
<evidence type="ECO:0000256" key="4">
    <source>
        <dbReference type="ARBA" id="ARBA00023098"/>
    </source>
</evidence>
<feature type="binding site" evidence="7">
    <location>
        <position position="93"/>
    </location>
    <ligand>
        <name>NADPH</name>
        <dbReference type="ChEBI" id="CHEBI:57783"/>
    </ligand>
</feature>
<dbReference type="InterPro" id="IPR036291">
    <property type="entry name" value="NAD(P)-bd_dom_sf"/>
</dbReference>
<dbReference type="PANTHER" id="PTHR11728">
    <property type="entry name" value="GLYCEROL-3-PHOSPHATE DEHYDROGENASE"/>
    <property type="match status" value="1"/>
</dbReference>
<dbReference type="NCBIfam" id="NF000942">
    <property type="entry name" value="PRK00094.1-4"/>
    <property type="match status" value="1"/>
</dbReference>
<reference evidence="12" key="1">
    <citation type="submission" date="2022-08" db="EMBL/GenBank/DDBJ databases">
        <authorList>
            <person name="Dzunkova M."/>
            <person name="La Clair J."/>
            <person name="Tyml T."/>
            <person name="Doud D."/>
            <person name="Schulz F."/>
            <person name="Piquer S."/>
            <person name="Porcel Sanchis D."/>
            <person name="Osborn A."/>
            <person name="Robinson D."/>
            <person name="Louie K.B."/>
            <person name="Bowen B.P."/>
            <person name="Bowers R."/>
            <person name="Lee J."/>
            <person name="Arnau Llombart V."/>
            <person name="Diaz Villanueva W."/>
            <person name="Gosliner T."/>
            <person name="Northen T."/>
            <person name="Cheng J.-F."/>
            <person name="Burkart M.D."/>
            <person name="Woyke T."/>
        </authorList>
    </citation>
    <scope>NUCLEOTIDE SEQUENCE</scope>
    <source>
        <strain evidence="12">Df01</strain>
    </source>
</reference>
<organism evidence="12 13">
    <name type="scientific">Candidatus Doriopsillibacter californiensis</name>
    <dbReference type="NCBI Taxonomy" id="2970740"/>
    <lineage>
        <taxon>Bacteria</taxon>
        <taxon>Pseudomonadati</taxon>
        <taxon>Pseudomonadota</taxon>
        <taxon>Gammaproteobacteria</taxon>
        <taxon>Candidatus Tethybacterales</taxon>
        <taxon>Candidatus Persebacteraceae</taxon>
        <taxon>Candidatus Doriopsillibacter</taxon>
    </lineage>
</organism>
<dbReference type="InterPro" id="IPR011128">
    <property type="entry name" value="G3P_DH_NAD-dep_N"/>
</dbReference>
<dbReference type="InterPro" id="IPR006168">
    <property type="entry name" value="G3P_DH_NAD-dep"/>
</dbReference>
<dbReference type="PIRSF" id="PIRSF000114">
    <property type="entry name" value="Glycerol-3-P_dh"/>
    <property type="match status" value="1"/>
</dbReference>
<feature type="binding site" evidence="7">
    <location>
        <position position="126"/>
    </location>
    <ligand>
        <name>NADPH</name>
        <dbReference type="ChEBI" id="CHEBI:57783"/>
    </ligand>
</feature>
<dbReference type="NCBIfam" id="NF000940">
    <property type="entry name" value="PRK00094.1-2"/>
    <property type="match status" value="1"/>
</dbReference>
<dbReference type="InterPro" id="IPR013328">
    <property type="entry name" value="6PGD_dom2"/>
</dbReference>
<feature type="domain" description="Glycerol-3-phosphate dehydrogenase NAD-dependent N-terminal" evidence="10">
    <location>
        <begin position="5"/>
        <end position="145"/>
    </location>
</feature>
<dbReference type="Pfam" id="PF07479">
    <property type="entry name" value="NAD_Gly3P_dh_C"/>
    <property type="match status" value="1"/>
</dbReference>
<dbReference type="InterPro" id="IPR006109">
    <property type="entry name" value="G3P_DH_NAD-dep_C"/>
</dbReference>
<dbReference type="EMBL" id="JANQAO010000001">
    <property type="protein sequence ID" value="MDM5146977.1"/>
    <property type="molecule type" value="Genomic_DNA"/>
</dbReference>
<keyword evidence="6 7" id="KW-1208">Phospholipid metabolism</keyword>
<feature type="domain" description="Glycerol-3-phosphate dehydrogenase NAD-dependent C-terminal" evidence="11">
    <location>
        <begin position="166"/>
        <end position="300"/>
    </location>
</feature>
<feature type="binding site" evidence="7">
    <location>
        <position position="261"/>
    </location>
    <ligand>
        <name>NADPH</name>
        <dbReference type="ChEBI" id="CHEBI:57783"/>
    </ligand>
</feature>
<feature type="binding site" evidence="7">
    <location>
        <position position="48"/>
    </location>
    <ligand>
        <name>NADPH</name>
        <dbReference type="ChEBI" id="CHEBI:57783"/>
    </ligand>
</feature>
<feature type="active site" description="Proton acceptor" evidence="7">
    <location>
        <position position="177"/>
    </location>
</feature>
<dbReference type="InterPro" id="IPR008927">
    <property type="entry name" value="6-PGluconate_DH-like_C_sf"/>
</dbReference>
<sequence length="312" mass="32306">MSCRIAILGAGAWGSALGYAIRQDNVICFWARSDAAANKAAERFEAQYTSDIADALKNADLIIIAVSTAGFGNILTQINCHAPSSCPVMWLTKGFLPNGDRLLHDAAAEQLNAGACFGAISGPSFAADVAKGRPAALALAVNKTNMLEPVQKMLHRKKLRLYPTADLAGVCAGGALKNVIAIAAGVCDGMSLGASARAALITRGLHEMVMLGTALGGNSDTLHGIAGVGDLLLTCTSDLSRNRRFGLALGAEKELPANTCEGVNAAAAARRCARRCGVESPIINAVDDLLQGVLSPSEAMNKLLARPPQFPV</sequence>
<comment type="caution">
    <text evidence="7">Lacks conserved residue(s) required for the propagation of feature annotation.</text>
</comment>
<evidence type="ECO:0000256" key="9">
    <source>
        <dbReference type="RuleBase" id="RU000439"/>
    </source>
</evidence>
<feature type="binding site" evidence="7">
    <location>
        <position position="240"/>
    </location>
    <ligand>
        <name>sn-glycerol 3-phosphate</name>
        <dbReference type="ChEBI" id="CHEBI:57597"/>
    </ligand>
</feature>
<keyword evidence="5 7" id="KW-0594">Phospholipid biosynthesis</keyword>
<gene>
    <name evidence="7" type="primary">gpsA</name>
    <name evidence="12" type="ORF">NQX30_01060</name>
</gene>
<comment type="function">
    <text evidence="7">Catalyzes the reduction of the glycolytic intermediate dihydroxyacetone phosphate (DHAP) to sn-glycerol 3-phosphate (G3P), the key precursor for phospholipid synthesis.</text>
</comment>
<keyword evidence="3 7" id="KW-0560">Oxidoreductase</keyword>
<feature type="binding site" evidence="7">
    <location>
        <position position="93"/>
    </location>
    <ligand>
        <name>sn-glycerol 3-phosphate</name>
        <dbReference type="ChEBI" id="CHEBI:57597"/>
    </ligand>
</feature>
<dbReference type="Proteomes" id="UP001168167">
    <property type="component" value="Unassembled WGS sequence"/>
</dbReference>
<feature type="binding site" evidence="7">
    <location>
        <position position="122"/>
    </location>
    <ligand>
        <name>sn-glycerol 3-phosphate</name>
        <dbReference type="ChEBI" id="CHEBI:57597"/>
    </ligand>
</feature>
<comment type="pathway">
    <text evidence="7">Membrane lipid metabolism; glycerophospholipid metabolism.</text>
</comment>
<feature type="binding site" evidence="7">
    <location>
        <position position="241"/>
    </location>
    <ligand>
        <name>NADPH</name>
        <dbReference type="ChEBI" id="CHEBI:57783"/>
    </ligand>
</feature>
<comment type="caution">
    <text evidence="12">The sequence shown here is derived from an EMBL/GenBank/DDBJ whole genome shotgun (WGS) entry which is preliminary data.</text>
</comment>
<evidence type="ECO:0000259" key="10">
    <source>
        <dbReference type="Pfam" id="PF01210"/>
    </source>
</evidence>
<feature type="binding site" evidence="7">
    <location>
        <position position="241"/>
    </location>
    <ligand>
        <name>sn-glycerol 3-phosphate</name>
        <dbReference type="ChEBI" id="CHEBI:57597"/>
    </ligand>
</feature>
<evidence type="ECO:0000256" key="8">
    <source>
        <dbReference type="RuleBase" id="RU000437"/>
    </source>
</evidence>
<keyword evidence="4 7" id="KW-0443">Lipid metabolism</keyword>
<keyword evidence="7" id="KW-0547">Nucleotide-binding</keyword>
<accession>A0ABT7QK38</accession>
<keyword evidence="13" id="KW-1185">Reference proteome</keyword>
<evidence type="ECO:0000313" key="12">
    <source>
        <dbReference type="EMBL" id="MDM5146977.1"/>
    </source>
</evidence>
<feature type="binding site" evidence="7">
    <location>
        <position position="242"/>
    </location>
    <ligand>
        <name>sn-glycerol 3-phosphate</name>
        <dbReference type="ChEBI" id="CHEBI:57597"/>
    </ligand>
</feature>
<dbReference type="HAMAP" id="MF_00394">
    <property type="entry name" value="NAD_Glyc3P_dehydrog"/>
    <property type="match status" value="1"/>
</dbReference>
<feature type="binding site" evidence="7">
    <location>
        <position position="230"/>
    </location>
    <ligand>
        <name>sn-glycerol 3-phosphate</name>
        <dbReference type="ChEBI" id="CHEBI:57597"/>
    </ligand>
</feature>
<keyword evidence="7" id="KW-0521">NADP</keyword>
<dbReference type="SUPFAM" id="SSF48179">
    <property type="entry name" value="6-phosphogluconate dehydrogenase C-terminal domain-like"/>
    <property type="match status" value="1"/>
</dbReference>
<evidence type="ECO:0000256" key="2">
    <source>
        <dbReference type="ARBA" id="ARBA00022516"/>
    </source>
</evidence>
<protein>
    <recommendedName>
        <fullName evidence="7">Glycerol-3-phosphate dehydrogenase [NAD(P)+]</fullName>
        <ecNumber evidence="7">1.1.1.94</ecNumber>
    </recommendedName>
    <alternativeName>
        <fullName evidence="7">NAD(P)(+)-dependent glycerol-3-phosphate dehydrogenase</fullName>
    </alternativeName>
    <alternativeName>
        <fullName evidence="7">NAD(P)H-dependent dihydroxyacetone-phosphate reductase</fullName>
    </alternativeName>
</protein>
<name>A0ABT7QK38_9GAMM</name>
<feature type="binding site" evidence="7">
    <location>
        <position position="124"/>
    </location>
    <ligand>
        <name>sn-glycerol 3-phosphate</name>
        <dbReference type="ChEBI" id="CHEBI:57597"/>
    </ligand>
</feature>
<keyword evidence="7 8" id="KW-0520">NAD</keyword>
<evidence type="ECO:0000256" key="3">
    <source>
        <dbReference type="ARBA" id="ARBA00023002"/>
    </source>
</evidence>
<keyword evidence="2 7" id="KW-0444">Lipid biosynthesis</keyword>
<dbReference type="PRINTS" id="PR00077">
    <property type="entry name" value="GPDHDRGNASE"/>
</dbReference>
<dbReference type="Gene3D" id="3.40.50.720">
    <property type="entry name" value="NAD(P)-binding Rossmann-like Domain"/>
    <property type="match status" value="1"/>
</dbReference>
<comment type="similarity">
    <text evidence="1 7 8">Belongs to the NAD-dependent glycerol-3-phosphate dehydrogenase family.</text>
</comment>
<dbReference type="Pfam" id="PF01210">
    <property type="entry name" value="NAD_Gly3P_dh_N"/>
    <property type="match status" value="1"/>
</dbReference>
<keyword evidence="7" id="KW-0963">Cytoplasm</keyword>
<dbReference type="Gene3D" id="1.10.1040.10">
    <property type="entry name" value="N-(1-d-carboxylethyl)-l-norvaline Dehydrogenase, domain 2"/>
    <property type="match status" value="1"/>
</dbReference>
<reference evidence="12" key="2">
    <citation type="journal article" date="2023" name="Microbiome">
        <title>Synthase-selected sorting approach identifies a beta-lactone synthase in a nudibranch symbiotic bacterium.</title>
        <authorList>
            <person name="Dzunkova M."/>
            <person name="La Clair J.J."/>
            <person name="Tyml T."/>
            <person name="Doud D."/>
            <person name="Schulz F."/>
            <person name="Piquer-Esteban S."/>
            <person name="Porcel Sanchis D."/>
            <person name="Osborn A."/>
            <person name="Robinson D."/>
            <person name="Louie K.B."/>
            <person name="Bowen B.P."/>
            <person name="Bowers R.M."/>
            <person name="Lee J."/>
            <person name="Arnau V."/>
            <person name="Diaz-Villanueva W."/>
            <person name="Stepanauskas R."/>
            <person name="Gosliner T."/>
            <person name="Date S.V."/>
            <person name="Northen T.R."/>
            <person name="Cheng J.F."/>
            <person name="Burkart M.D."/>
            <person name="Woyke T."/>
        </authorList>
    </citation>
    <scope>NUCLEOTIDE SEQUENCE</scope>
    <source>
        <strain evidence="12">Df01</strain>
    </source>
</reference>
<evidence type="ECO:0000259" key="11">
    <source>
        <dbReference type="Pfam" id="PF07479"/>
    </source>
</evidence>
<dbReference type="SUPFAM" id="SSF51735">
    <property type="entry name" value="NAD(P)-binding Rossmann-fold domains"/>
    <property type="match status" value="1"/>
</dbReference>
<evidence type="ECO:0000256" key="7">
    <source>
        <dbReference type="HAMAP-Rule" id="MF_00394"/>
    </source>
</evidence>
<evidence type="ECO:0000256" key="1">
    <source>
        <dbReference type="ARBA" id="ARBA00011009"/>
    </source>
</evidence>
<dbReference type="PANTHER" id="PTHR11728:SF1">
    <property type="entry name" value="GLYCEROL-3-PHOSPHATE DEHYDROGENASE [NAD(+)] 2, CHLOROPLASTIC"/>
    <property type="match status" value="1"/>
</dbReference>
<comment type="catalytic activity">
    <reaction evidence="7">
        <text>sn-glycerol 3-phosphate + NAD(+) = dihydroxyacetone phosphate + NADH + H(+)</text>
        <dbReference type="Rhea" id="RHEA:11092"/>
        <dbReference type="ChEBI" id="CHEBI:15378"/>
        <dbReference type="ChEBI" id="CHEBI:57540"/>
        <dbReference type="ChEBI" id="CHEBI:57597"/>
        <dbReference type="ChEBI" id="CHEBI:57642"/>
        <dbReference type="ChEBI" id="CHEBI:57945"/>
        <dbReference type="EC" id="1.1.1.94"/>
    </reaction>
</comment>